<gene>
    <name evidence="2" type="ORF">BRADI_4g20191v3</name>
</gene>
<protein>
    <submittedName>
        <fullName evidence="2 3">Uncharacterized protein</fullName>
    </submittedName>
</protein>
<evidence type="ECO:0000256" key="1">
    <source>
        <dbReference type="SAM" id="MobiDB-lite"/>
    </source>
</evidence>
<reference evidence="2" key="2">
    <citation type="submission" date="2017-06" db="EMBL/GenBank/DDBJ databases">
        <title>WGS assembly of Brachypodium distachyon.</title>
        <authorList>
            <consortium name="The International Brachypodium Initiative"/>
            <person name="Lucas S."/>
            <person name="Harmon-Smith M."/>
            <person name="Lail K."/>
            <person name="Tice H."/>
            <person name="Grimwood J."/>
            <person name="Bruce D."/>
            <person name="Barry K."/>
            <person name="Shu S."/>
            <person name="Lindquist E."/>
            <person name="Wang M."/>
            <person name="Pitluck S."/>
            <person name="Vogel J.P."/>
            <person name="Garvin D.F."/>
            <person name="Mockler T.C."/>
            <person name="Schmutz J."/>
            <person name="Rokhsar D."/>
            <person name="Bevan M.W."/>
        </authorList>
    </citation>
    <scope>NUCLEOTIDE SEQUENCE</scope>
    <source>
        <strain evidence="2">Bd21</strain>
    </source>
</reference>
<dbReference type="InParanoid" id="A0A2K2CNV7"/>
<evidence type="ECO:0000313" key="4">
    <source>
        <dbReference type="Proteomes" id="UP000008810"/>
    </source>
</evidence>
<proteinExistence type="predicted"/>
<reference evidence="3" key="3">
    <citation type="submission" date="2018-08" db="UniProtKB">
        <authorList>
            <consortium name="EnsemblPlants"/>
        </authorList>
    </citation>
    <scope>IDENTIFICATION</scope>
    <source>
        <strain evidence="3">cv. Bd21</strain>
    </source>
</reference>
<reference evidence="2 3" key="1">
    <citation type="journal article" date="2010" name="Nature">
        <title>Genome sequencing and analysis of the model grass Brachypodium distachyon.</title>
        <authorList>
            <consortium name="International Brachypodium Initiative"/>
        </authorList>
    </citation>
    <scope>NUCLEOTIDE SEQUENCE [LARGE SCALE GENOMIC DNA]</scope>
    <source>
        <strain evidence="2 3">Bd21</strain>
    </source>
</reference>
<sequence>MEGATLIMGELESAEESLDGVVGEAGNDAPPKPMSSSSLDFTGRQWDLGKMNGWGERRICEVLLTSPLKNLCACASRGLEAPQAEAQAQTNRT</sequence>
<keyword evidence="4" id="KW-1185">Reference proteome</keyword>
<feature type="region of interest" description="Disordered" evidence="1">
    <location>
        <begin position="1"/>
        <end position="42"/>
    </location>
</feature>
<evidence type="ECO:0000313" key="2">
    <source>
        <dbReference type="EMBL" id="PNT63710.1"/>
    </source>
</evidence>
<name>A0A2K2CNV7_BRADI</name>
<dbReference type="Proteomes" id="UP000008810">
    <property type="component" value="Chromosome 4"/>
</dbReference>
<dbReference type="EnsemblPlants" id="PNT63710">
    <property type="protein sequence ID" value="PNT63710"/>
    <property type="gene ID" value="BRADI_4g20191v3"/>
</dbReference>
<evidence type="ECO:0000313" key="3">
    <source>
        <dbReference type="EnsemblPlants" id="PNT63710"/>
    </source>
</evidence>
<accession>A0A2K2CNV7</accession>
<dbReference type="AlphaFoldDB" id="A0A2K2CNV7"/>
<dbReference type="EMBL" id="CM000883">
    <property type="protein sequence ID" value="PNT63710.1"/>
    <property type="molecule type" value="Genomic_DNA"/>
</dbReference>
<organism evidence="2">
    <name type="scientific">Brachypodium distachyon</name>
    <name type="common">Purple false brome</name>
    <name type="synonym">Trachynia distachya</name>
    <dbReference type="NCBI Taxonomy" id="15368"/>
    <lineage>
        <taxon>Eukaryota</taxon>
        <taxon>Viridiplantae</taxon>
        <taxon>Streptophyta</taxon>
        <taxon>Embryophyta</taxon>
        <taxon>Tracheophyta</taxon>
        <taxon>Spermatophyta</taxon>
        <taxon>Magnoliopsida</taxon>
        <taxon>Liliopsida</taxon>
        <taxon>Poales</taxon>
        <taxon>Poaceae</taxon>
        <taxon>BOP clade</taxon>
        <taxon>Pooideae</taxon>
        <taxon>Stipodae</taxon>
        <taxon>Brachypodieae</taxon>
        <taxon>Brachypodium</taxon>
    </lineage>
</organism>
<dbReference type="Gramene" id="PNT63710">
    <property type="protein sequence ID" value="PNT63710"/>
    <property type="gene ID" value="BRADI_4g20191v3"/>
</dbReference>